<evidence type="ECO:0000256" key="1">
    <source>
        <dbReference type="SAM" id="MobiDB-lite"/>
    </source>
</evidence>
<accession>A0A8H5XBM9</accession>
<feature type="compositionally biased region" description="Polar residues" evidence="1">
    <location>
        <begin position="179"/>
        <end position="196"/>
    </location>
</feature>
<gene>
    <name evidence="2" type="ORF">FCIRC_1363</name>
</gene>
<dbReference type="Proteomes" id="UP000572754">
    <property type="component" value="Unassembled WGS sequence"/>
</dbReference>
<comment type="caution">
    <text evidence="2">The sequence shown here is derived from an EMBL/GenBank/DDBJ whole genome shotgun (WGS) entry which is preliminary data.</text>
</comment>
<reference evidence="3" key="1">
    <citation type="journal article" date="2020" name="BMC Genomics">
        <title>Correction to: Identification and distribution of gene clusters required for synthesis of sphingolipid metabolism inhibitors in diverse species of the filamentous fungus Fusarium.</title>
        <authorList>
            <person name="Kim H.S."/>
            <person name="Lohmar J.M."/>
            <person name="Busman M."/>
            <person name="Brown D.W."/>
            <person name="Naumann T.A."/>
            <person name="Divon H.H."/>
            <person name="Lysoe E."/>
            <person name="Uhlig S."/>
            <person name="Proctor R.H."/>
        </authorList>
    </citation>
    <scope>NUCLEOTIDE SEQUENCE [LARGE SCALE GENOMIC DNA]</scope>
    <source>
        <strain evidence="3">NRRL 25331</strain>
    </source>
</reference>
<name>A0A8H5XBM9_FUSCI</name>
<dbReference type="AlphaFoldDB" id="A0A8H5XBM9"/>
<reference evidence="2 3" key="2">
    <citation type="submission" date="2020-05" db="EMBL/GenBank/DDBJ databases">
        <title>Identification and distribution of gene clusters putatively required for synthesis of sphingolipid metabolism inhibitors in phylogenetically diverse species of the filamentous fungus Fusarium.</title>
        <authorList>
            <person name="Kim H.-S."/>
            <person name="Busman M."/>
            <person name="Brown D.W."/>
            <person name="Divon H."/>
            <person name="Uhlig S."/>
            <person name="Proctor R.H."/>
        </authorList>
    </citation>
    <scope>NUCLEOTIDE SEQUENCE [LARGE SCALE GENOMIC DNA]</scope>
    <source>
        <strain evidence="2 3">NRRL 25331</strain>
    </source>
</reference>
<feature type="compositionally biased region" description="Acidic residues" evidence="1">
    <location>
        <begin position="147"/>
        <end position="159"/>
    </location>
</feature>
<evidence type="ECO:0000313" key="3">
    <source>
        <dbReference type="Proteomes" id="UP000572754"/>
    </source>
</evidence>
<protein>
    <submittedName>
        <fullName evidence="2">Uncharacterized protein</fullName>
    </submittedName>
</protein>
<organism evidence="2 3">
    <name type="scientific">Fusarium circinatum</name>
    <name type="common">Pitch canker fungus</name>
    <name type="synonym">Gibberella circinata</name>
    <dbReference type="NCBI Taxonomy" id="48490"/>
    <lineage>
        <taxon>Eukaryota</taxon>
        <taxon>Fungi</taxon>
        <taxon>Dikarya</taxon>
        <taxon>Ascomycota</taxon>
        <taxon>Pezizomycotina</taxon>
        <taxon>Sordariomycetes</taxon>
        <taxon>Hypocreomycetidae</taxon>
        <taxon>Hypocreales</taxon>
        <taxon>Nectriaceae</taxon>
        <taxon>Fusarium</taxon>
        <taxon>Fusarium fujikuroi species complex</taxon>
    </lineage>
</organism>
<dbReference type="EMBL" id="JAAQPE010000046">
    <property type="protein sequence ID" value="KAF5689493.1"/>
    <property type="molecule type" value="Genomic_DNA"/>
</dbReference>
<evidence type="ECO:0000313" key="2">
    <source>
        <dbReference type="EMBL" id="KAF5689493.1"/>
    </source>
</evidence>
<proteinExistence type="predicted"/>
<keyword evidence="3" id="KW-1185">Reference proteome</keyword>
<sequence>MCQEVVQQCCHCGDNIGIYTIPCHSWYVEAQMAHRERRHIPPTWDCDYRMKQFQPMLTGCHNNDTCLSWFGNILPGFGGARNEGPEIKLAREYVAHEKLEEWEDQFAREYFQKKPIPPRKKPEGFMSLIRQDMMGDLESVTSFDSLESSDTDTDTDTDYGEGSSNQYTSPEDSYDADSENSTQNNNTFNDTASNKTSEVDPEDLFYGDVPDRTRDVKPKVVQAYNGPAVSIMSLFLSMMDLGRDGDFVE</sequence>
<feature type="region of interest" description="Disordered" evidence="1">
    <location>
        <begin position="142"/>
        <end position="212"/>
    </location>
</feature>